<accession>A0A699U339</accession>
<dbReference type="Gene3D" id="3.40.50.300">
    <property type="entry name" value="P-loop containing nucleotide triphosphate hydrolases"/>
    <property type="match status" value="1"/>
</dbReference>
<feature type="region of interest" description="Disordered" evidence="1">
    <location>
        <begin position="94"/>
        <end position="123"/>
    </location>
</feature>
<dbReference type="AlphaFoldDB" id="A0A699U339"/>
<dbReference type="PANTHER" id="PTHR43873:SF1">
    <property type="entry name" value="COBYRINATE A,C-DIAMIDE SYNTHASE"/>
    <property type="match status" value="1"/>
</dbReference>
<gene>
    <name evidence="2" type="ORF">Tci_889604</name>
</gene>
<name>A0A699U339_TANCI</name>
<evidence type="ECO:0000256" key="1">
    <source>
        <dbReference type="SAM" id="MobiDB-lite"/>
    </source>
</evidence>
<sequence length="123" mass="12862">HTQAAGRPSLNLDLFMASVGHAQATYAHYTAPADVAVVEGVMGLFDGADRMRGSAADVAEQLGIPVILVVNAKAMAYSVAPLLYSIRSHRGSFGRCPAPHRGPRPPAGRDAHRRASCGATATR</sequence>
<feature type="non-terminal residue" evidence="2">
    <location>
        <position position="1"/>
    </location>
</feature>
<dbReference type="EMBL" id="BKCJ011301630">
    <property type="protein sequence ID" value="GFD17635.1"/>
    <property type="molecule type" value="Genomic_DNA"/>
</dbReference>
<proteinExistence type="predicted"/>
<comment type="caution">
    <text evidence="2">The sequence shown here is derived from an EMBL/GenBank/DDBJ whole genome shotgun (WGS) entry which is preliminary data.</text>
</comment>
<dbReference type="InterPro" id="IPR027417">
    <property type="entry name" value="P-loop_NTPase"/>
</dbReference>
<dbReference type="InterPro" id="IPR004484">
    <property type="entry name" value="CbiA/CobB_synth"/>
</dbReference>
<evidence type="ECO:0000313" key="2">
    <source>
        <dbReference type="EMBL" id="GFD17635.1"/>
    </source>
</evidence>
<organism evidence="2">
    <name type="scientific">Tanacetum cinerariifolium</name>
    <name type="common">Dalmatian daisy</name>
    <name type="synonym">Chrysanthemum cinerariifolium</name>
    <dbReference type="NCBI Taxonomy" id="118510"/>
    <lineage>
        <taxon>Eukaryota</taxon>
        <taxon>Viridiplantae</taxon>
        <taxon>Streptophyta</taxon>
        <taxon>Embryophyta</taxon>
        <taxon>Tracheophyta</taxon>
        <taxon>Spermatophyta</taxon>
        <taxon>Magnoliopsida</taxon>
        <taxon>eudicotyledons</taxon>
        <taxon>Gunneridae</taxon>
        <taxon>Pentapetalae</taxon>
        <taxon>asterids</taxon>
        <taxon>campanulids</taxon>
        <taxon>Asterales</taxon>
        <taxon>Asteraceae</taxon>
        <taxon>Asteroideae</taxon>
        <taxon>Anthemideae</taxon>
        <taxon>Anthemidinae</taxon>
        <taxon>Tanacetum</taxon>
    </lineage>
</organism>
<dbReference type="SUPFAM" id="SSF52540">
    <property type="entry name" value="P-loop containing nucleoside triphosphate hydrolases"/>
    <property type="match status" value="1"/>
</dbReference>
<dbReference type="GO" id="GO:0042242">
    <property type="term" value="F:cobyrinic acid a,c-diamide synthase activity"/>
    <property type="evidence" value="ECO:0007669"/>
    <property type="project" value="InterPro"/>
</dbReference>
<protein>
    <submittedName>
        <fullName evidence="2">Cobyrinic acid A,C-diamide synthase</fullName>
    </submittedName>
</protein>
<dbReference type="PANTHER" id="PTHR43873">
    <property type="entry name" value="COBYRINATE A,C-DIAMIDE SYNTHASE"/>
    <property type="match status" value="1"/>
</dbReference>
<reference evidence="2" key="1">
    <citation type="journal article" date="2019" name="Sci. Rep.">
        <title>Draft genome of Tanacetum cinerariifolium, the natural source of mosquito coil.</title>
        <authorList>
            <person name="Yamashiro T."/>
            <person name="Shiraishi A."/>
            <person name="Satake H."/>
            <person name="Nakayama K."/>
        </authorList>
    </citation>
    <scope>NUCLEOTIDE SEQUENCE</scope>
</reference>